<gene>
    <name evidence="2" type="ORF">NSU_2621</name>
</gene>
<reference evidence="2 3" key="1">
    <citation type="journal article" date="2012" name="J. Bacteriol.">
        <title>Genome sequence of benzo(a)pyrene-degrading bacterium Novosphingobium pentaromativorans US6-1.</title>
        <authorList>
            <person name="Luo Y.R."/>
            <person name="Kang S.G."/>
            <person name="Kim S.J."/>
            <person name="Kim M.R."/>
            <person name="Li N."/>
            <person name="Lee J.H."/>
            <person name="Kwon K.K."/>
        </authorList>
    </citation>
    <scope>NUCLEOTIDE SEQUENCE [LARGE SCALE GENOMIC DNA]</scope>
    <source>
        <strain evidence="2 3">US6-1</strain>
    </source>
</reference>
<organism evidence="2 3">
    <name type="scientific">Novosphingobium pentaromativorans US6-1</name>
    <dbReference type="NCBI Taxonomy" id="1088721"/>
    <lineage>
        <taxon>Bacteria</taxon>
        <taxon>Pseudomonadati</taxon>
        <taxon>Pseudomonadota</taxon>
        <taxon>Alphaproteobacteria</taxon>
        <taxon>Sphingomonadales</taxon>
        <taxon>Sphingomonadaceae</taxon>
        <taxon>Novosphingobium</taxon>
    </lineage>
</organism>
<dbReference type="PATRIC" id="fig|1088721.3.peg.2592"/>
<dbReference type="RefSeq" id="WP_007013532.1">
    <property type="nucleotide sequence ID" value="NZ_AGFM01000038.1"/>
</dbReference>
<comment type="caution">
    <text evidence="2">The sequence shown here is derived from an EMBL/GenBank/DDBJ whole genome shotgun (WGS) entry which is preliminary data.</text>
</comment>
<keyword evidence="1" id="KW-0472">Membrane</keyword>
<keyword evidence="1" id="KW-0812">Transmembrane</keyword>
<evidence type="ECO:0000256" key="1">
    <source>
        <dbReference type="SAM" id="Phobius"/>
    </source>
</evidence>
<protein>
    <submittedName>
        <fullName evidence="2">Uncharacterized protein</fullName>
    </submittedName>
</protein>
<evidence type="ECO:0000313" key="3">
    <source>
        <dbReference type="Proteomes" id="UP000004030"/>
    </source>
</evidence>
<dbReference type="AlphaFoldDB" id="G6EE51"/>
<feature type="transmembrane region" description="Helical" evidence="1">
    <location>
        <begin position="6"/>
        <end position="31"/>
    </location>
</feature>
<name>G6EE51_9SPHN</name>
<sequence>MTFSTQFLSVLVYGSLAWCAVTALGLGALLIRDIARGEIW</sequence>
<proteinExistence type="predicted"/>
<keyword evidence="3" id="KW-1185">Reference proteome</keyword>
<accession>G6EE51</accession>
<evidence type="ECO:0000313" key="2">
    <source>
        <dbReference type="EMBL" id="EHJ60491.1"/>
    </source>
</evidence>
<dbReference type="Proteomes" id="UP000004030">
    <property type="component" value="Unassembled WGS sequence"/>
</dbReference>
<dbReference type="EMBL" id="AGFM01000038">
    <property type="protein sequence ID" value="EHJ60491.1"/>
    <property type="molecule type" value="Genomic_DNA"/>
</dbReference>
<keyword evidence="1" id="KW-1133">Transmembrane helix</keyword>